<feature type="domain" description="Glycosyltransferase subfamily 4-like N-terminal" evidence="2">
    <location>
        <begin position="13"/>
        <end position="176"/>
    </location>
</feature>
<name>A0A9X3C4D7_9FLAO</name>
<keyword evidence="4" id="KW-1185">Reference proteome</keyword>
<evidence type="ECO:0000259" key="2">
    <source>
        <dbReference type="Pfam" id="PF13439"/>
    </source>
</evidence>
<dbReference type="Proteomes" id="UP001151079">
    <property type="component" value="Unassembled WGS sequence"/>
</dbReference>
<dbReference type="Pfam" id="PF00534">
    <property type="entry name" value="Glycos_transf_1"/>
    <property type="match status" value="1"/>
</dbReference>
<proteinExistence type="predicted"/>
<comment type="caution">
    <text evidence="3">The sequence shown here is derived from an EMBL/GenBank/DDBJ whole genome shotgun (WGS) entry which is preliminary data.</text>
</comment>
<dbReference type="InterPro" id="IPR001296">
    <property type="entry name" value="Glyco_trans_1"/>
</dbReference>
<dbReference type="InterPro" id="IPR028098">
    <property type="entry name" value="Glyco_trans_4-like_N"/>
</dbReference>
<dbReference type="PANTHER" id="PTHR45947">
    <property type="entry name" value="SULFOQUINOVOSYL TRANSFERASE SQD2"/>
    <property type="match status" value="1"/>
</dbReference>
<dbReference type="Gene3D" id="3.40.50.2000">
    <property type="entry name" value="Glycogen Phosphorylase B"/>
    <property type="match status" value="2"/>
</dbReference>
<dbReference type="InterPro" id="IPR050194">
    <property type="entry name" value="Glycosyltransferase_grp1"/>
</dbReference>
<dbReference type="PANTHER" id="PTHR45947:SF3">
    <property type="entry name" value="SULFOQUINOVOSYL TRANSFERASE SQD2"/>
    <property type="match status" value="1"/>
</dbReference>
<evidence type="ECO:0000259" key="1">
    <source>
        <dbReference type="Pfam" id="PF00534"/>
    </source>
</evidence>
<sequence length="366" mass="41205">MRVLVVITRGDTIGGAQTHVASISKKLIEDGHEVKVVFGGEIGPFAELLKFNNISYLNVLSFLNKFSAKNDLKAYREIKEIITNFQPELISLHSTKAGVLGRIIAKRVGLPVVLTVHGWSFSNGIPFYKRAVSAVIERSLSFMVDKYILVSFYDSNIAKKIKFKVSKLVVVHNGVEDFFVKSNEEKKQDSTLSIVMVARFDNQKNQKLLIDVCKDISGIEISFIGDGPLLEDIKLYSNNLNTLCQINFLGLRLDVKKLIKDFDVFALISNWEGFPISTIEAMCIGMPIIVSDVGGAAECVEENVNGYIVRNDDKEYLRNAIIELRDNKSLLQTYGINSREIFLKKFTDQVMYDKTKLIFKSVLNNK</sequence>
<dbReference type="Pfam" id="PF13439">
    <property type="entry name" value="Glyco_transf_4"/>
    <property type="match status" value="1"/>
</dbReference>
<feature type="domain" description="Glycosyl transferase family 1" evidence="1">
    <location>
        <begin position="182"/>
        <end position="340"/>
    </location>
</feature>
<organism evidence="3 4">
    <name type="scientific">Flavobacterium shii</name>
    <dbReference type="NCBI Taxonomy" id="2987687"/>
    <lineage>
        <taxon>Bacteria</taxon>
        <taxon>Pseudomonadati</taxon>
        <taxon>Bacteroidota</taxon>
        <taxon>Flavobacteriia</taxon>
        <taxon>Flavobacteriales</taxon>
        <taxon>Flavobacteriaceae</taxon>
        <taxon>Flavobacterium</taxon>
    </lineage>
</organism>
<dbReference type="SUPFAM" id="SSF53756">
    <property type="entry name" value="UDP-Glycosyltransferase/glycogen phosphorylase"/>
    <property type="match status" value="1"/>
</dbReference>
<dbReference type="CDD" id="cd03808">
    <property type="entry name" value="GT4_CapM-like"/>
    <property type="match status" value="1"/>
</dbReference>
<dbReference type="EMBL" id="JAOZEW010000005">
    <property type="protein sequence ID" value="MCV9927434.1"/>
    <property type="molecule type" value="Genomic_DNA"/>
</dbReference>
<dbReference type="GO" id="GO:0016757">
    <property type="term" value="F:glycosyltransferase activity"/>
    <property type="evidence" value="ECO:0007669"/>
    <property type="project" value="InterPro"/>
</dbReference>
<dbReference type="AlphaFoldDB" id="A0A9X3C4D7"/>
<gene>
    <name evidence="3" type="ORF">OIU83_07210</name>
</gene>
<evidence type="ECO:0000313" key="4">
    <source>
        <dbReference type="Proteomes" id="UP001151079"/>
    </source>
</evidence>
<accession>A0A9X3C4D7</accession>
<dbReference type="RefSeq" id="WP_264205572.1">
    <property type="nucleotide sequence ID" value="NZ_JAOZEW010000005.1"/>
</dbReference>
<evidence type="ECO:0000313" key="3">
    <source>
        <dbReference type="EMBL" id="MCV9927434.1"/>
    </source>
</evidence>
<reference evidence="3" key="1">
    <citation type="submission" date="2022-10" db="EMBL/GenBank/DDBJ databases">
        <title>Two novel species of Flavobacterium.</title>
        <authorList>
            <person name="Liu Q."/>
            <person name="Xin Y.-H."/>
        </authorList>
    </citation>
    <scope>NUCLEOTIDE SEQUENCE</scope>
    <source>
        <strain evidence="3">LS1R49</strain>
    </source>
</reference>
<protein>
    <submittedName>
        <fullName evidence="3">Glycosyltransferase family 4 protein</fullName>
    </submittedName>
</protein>